<dbReference type="Pfam" id="PF00082">
    <property type="entry name" value="Peptidase_S8"/>
    <property type="match status" value="1"/>
</dbReference>
<feature type="compositionally biased region" description="Low complexity" evidence="15">
    <location>
        <begin position="657"/>
        <end position="667"/>
    </location>
</feature>
<evidence type="ECO:0000256" key="15">
    <source>
        <dbReference type="SAM" id="MobiDB-lite"/>
    </source>
</evidence>
<evidence type="ECO:0000256" key="13">
    <source>
        <dbReference type="PIRSR" id="PIRSR615500-1"/>
    </source>
</evidence>
<dbReference type="PROSITE" id="PS51829">
    <property type="entry name" value="P_HOMO_B"/>
    <property type="match status" value="1"/>
</dbReference>
<evidence type="ECO:0000256" key="5">
    <source>
        <dbReference type="ARBA" id="ARBA00022729"/>
    </source>
</evidence>
<accession>A0AAJ7L569</accession>
<dbReference type="Pfam" id="PF01483">
    <property type="entry name" value="P_proprotein"/>
    <property type="match status" value="1"/>
</dbReference>
<keyword evidence="3 14" id="KW-0645">Protease</keyword>
<dbReference type="GO" id="GO:0000139">
    <property type="term" value="C:Golgi membrane"/>
    <property type="evidence" value="ECO:0007669"/>
    <property type="project" value="TreeGrafter"/>
</dbReference>
<evidence type="ECO:0000256" key="2">
    <source>
        <dbReference type="ARBA" id="ARBA00005325"/>
    </source>
</evidence>
<evidence type="ECO:0000256" key="16">
    <source>
        <dbReference type="SAM" id="SignalP"/>
    </source>
</evidence>
<dbReference type="Gene3D" id="2.60.120.260">
    <property type="entry name" value="Galactose-binding domain-like"/>
    <property type="match status" value="1"/>
</dbReference>
<dbReference type="InterPro" id="IPR023827">
    <property type="entry name" value="Peptidase_S8_Asp-AS"/>
</dbReference>
<dbReference type="InterPro" id="IPR008979">
    <property type="entry name" value="Galactose-bd-like_sf"/>
</dbReference>
<keyword evidence="5 16" id="KW-0732">Signal</keyword>
<dbReference type="FunFam" id="3.40.50.200:FF:000001">
    <property type="entry name" value="Furin 2, isoform B"/>
    <property type="match status" value="1"/>
</dbReference>
<dbReference type="InterPro" id="IPR002884">
    <property type="entry name" value="P_dom"/>
</dbReference>
<dbReference type="PROSITE" id="PS00137">
    <property type="entry name" value="SUBTILASE_HIS"/>
    <property type="match status" value="1"/>
</dbReference>
<dbReference type="GO" id="GO:0016486">
    <property type="term" value="P:peptide hormone processing"/>
    <property type="evidence" value="ECO:0007669"/>
    <property type="project" value="TreeGrafter"/>
</dbReference>
<dbReference type="PROSITE" id="PS51257">
    <property type="entry name" value="PROKAR_LIPOPROTEIN"/>
    <property type="match status" value="1"/>
</dbReference>
<dbReference type="Gene3D" id="3.40.50.200">
    <property type="entry name" value="Peptidase S8/S53 domain"/>
    <property type="match status" value="1"/>
</dbReference>
<evidence type="ECO:0000256" key="9">
    <source>
        <dbReference type="ARBA" id="ARBA00023157"/>
    </source>
</evidence>
<evidence type="ECO:0000313" key="19">
    <source>
        <dbReference type="RefSeq" id="XP_018494394.2"/>
    </source>
</evidence>
<evidence type="ECO:0000256" key="3">
    <source>
        <dbReference type="ARBA" id="ARBA00022670"/>
    </source>
</evidence>
<dbReference type="RefSeq" id="XP_018494394.2">
    <property type="nucleotide sequence ID" value="XM_018638878.2"/>
</dbReference>
<reference evidence="19" key="1">
    <citation type="submission" date="2025-08" db="UniProtKB">
        <authorList>
            <consortium name="RefSeq"/>
        </authorList>
    </citation>
    <scope>IDENTIFICATION</scope>
</reference>
<evidence type="ECO:0000313" key="18">
    <source>
        <dbReference type="Proteomes" id="UP000694867"/>
    </source>
</evidence>
<dbReference type="PRINTS" id="PR00723">
    <property type="entry name" value="SUBTILISIN"/>
</dbReference>
<evidence type="ECO:0000259" key="17">
    <source>
        <dbReference type="PROSITE" id="PS51829"/>
    </source>
</evidence>
<dbReference type="InterPro" id="IPR038466">
    <property type="entry name" value="S8_pro-domain_sf"/>
</dbReference>
<evidence type="ECO:0000256" key="7">
    <source>
        <dbReference type="ARBA" id="ARBA00022825"/>
    </source>
</evidence>
<dbReference type="InterPro" id="IPR022398">
    <property type="entry name" value="Peptidase_S8_His-AS"/>
</dbReference>
<feature type="active site" description="Charge relay system" evidence="13 14">
    <location>
        <position position="188"/>
    </location>
</feature>
<feature type="domain" description="P/Homo B" evidence="17">
    <location>
        <begin position="479"/>
        <end position="608"/>
    </location>
</feature>
<evidence type="ECO:0000256" key="14">
    <source>
        <dbReference type="PROSITE-ProRule" id="PRU01240"/>
    </source>
</evidence>
<dbReference type="InterPro" id="IPR032815">
    <property type="entry name" value="S8_pro-domain"/>
</dbReference>
<gene>
    <name evidence="19" type="primary">LOC100902781</name>
</gene>
<dbReference type="Gene3D" id="3.30.70.850">
    <property type="entry name" value="Peptidase S8, pro-domain"/>
    <property type="match status" value="1"/>
</dbReference>
<dbReference type="CDD" id="cd04059">
    <property type="entry name" value="Peptidases_S8_Protein_convertases_Kexins_Furin-like"/>
    <property type="match status" value="1"/>
</dbReference>
<evidence type="ECO:0000256" key="4">
    <source>
        <dbReference type="ARBA" id="ARBA00022685"/>
    </source>
</evidence>
<evidence type="ECO:0000256" key="10">
    <source>
        <dbReference type="ARBA" id="ARBA00023180"/>
    </source>
</evidence>
<evidence type="ECO:0000256" key="12">
    <source>
        <dbReference type="ARBA" id="ARBA00038993"/>
    </source>
</evidence>
<dbReference type="SUPFAM" id="SSF54897">
    <property type="entry name" value="Protease propeptides/inhibitors"/>
    <property type="match status" value="1"/>
</dbReference>
<keyword evidence="8" id="KW-0865">Zymogen</keyword>
<feature type="active site" description="Charge relay system" evidence="13 14">
    <location>
        <position position="403"/>
    </location>
</feature>
<evidence type="ECO:0000256" key="1">
    <source>
        <dbReference type="ARBA" id="ARBA00001913"/>
    </source>
</evidence>
<dbReference type="InterPro" id="IPR000209">
    <property type="entry name" value="Peptidase_S8/S53_dom"/>
</dbReference>
<keyword evidence="6 14" id="KW-0378">Hydrolase</keyword>
<dbReference type="GO" id="GO:0004252">
    <property type="term" value="F:serine-type endopeptidase activity"/>
    <property type="evidence" value="ECO:0007669"/>
    <property type="project" value="UniProtKB-UniRule"/>
</dbReference>
<feature type="signal peptide" evidence="16">
    <location>
        <begin position="1"/>
        <end position="25"/>
    </location>
</feature>
<dbReference type="GeneID" id="100902781"/>
<feature type="active site" description="Charge relay system" evidence="13 14">
    <location>
        <position position="229"/>
    </location>
</feature>
<evidence type="ECO:0000256" key="6">
    <source>
        <dbReference type="ARBA" id="ARBA00022801"/>
    </source>
</evidence>
<dbReference type="EC" id="3.4.21.75" evidence="12"/>
<feature type="region of interest" description="Disordered" evidence="15">
    <location>
        <begin position="610"/>
        <end position="672"/>
    </location>
</feature>
<dbReference type="InterPro" id="IPR015500">
    <property type="entry name" value="Peptidase_S8_subtilisin-rel"/>
</dbReference>
<keyword evidence="9" id="KW-1015">Disulfide bond</keyword>
<dbReference type="PANTHER" id="PTHR42884">
    <property type="entry name" value="PROPROTEIN CONVERTASE SUBTILISIN/KEXIN-RELATED"/>
    <property type="match status" value="1"/>
</dbReference>
<dbReference type="PROSITE" id="PS51892">
    <property type="entry name" value="SUBTILASE"/>
    <property type="match status" value="1"/>
</dbReference>
<dbReference type="GO" id="GO:0005802">
    <property type="term" value="C:trans-Golgi network"/>
    <property type="evidence" value="ECO:0007669"/>
    <property type="project" value="TreeGrafter"/>
</dbReference>
<dbReference type="SUPFAM" id="SSF52743">
    <property type="entry name" value="Subtilisin-like"/>
    <property type="match status" value="1"/>
</dbReference>
<dbReference type="SUPFAM" id="SSF49785">
    <property type="entry name" value="Galactose-binding domain-like"/>
    <property type="match status" value="1"/>
</dbReference>
<proteinExistence type="inferred from homology"/>
<dbReference type="InterPro" id="IPR036852">
    <property type="entry name" value="Peptidase_S8/S53_dom_sf"/>
</dbReference>
<dbReference type="InterPro" id="IPR034182">
    <property type="entry name" value="Kexin/furin"/>
</dbReference>
<dbReference type="AlphaFoldDB" id="A0AAJ7L569"/>
<sequence length="701" mass="77175">MRTPAFDARATMASLVLLAACGVSAQETESVKTYSNEFVVKMPGKTPDEVRQLAEEHGYTYLAPMNFDDLHHVRHRRLARRSLDLHPDSSAEPWHERIQQEVKIRKKRDYGITQEGSSFRWRDDETEDELSRQIRAAYRHERAKTQMNDPKWPLQWYLNRGGGLDMNVEKAWSEFNVSGKGVVVTILDDGLEKDHPDIASNYDALASFDMNDQDPDPQPRYEVNDSNRHGTRCAGEVAGLRDNQVCGVGIAYKASIGGIRMLDGDVTDAVEARSLALNPQHIHVYSASWGPDDDARTVDGPGQLADKALKDGIRNGRRGLGSIFVWASGNGGKEKDNCNCDGYVNSIFTLAVSAATENGNVPWYSESCAASLATTYSSGNYNEGQIVTSDLHHNCTERHTGTSASAPLAAGIVALALEANPQLTWRDMQHLAVRATRRANLNAPDWVTNGVGRNVSHSFGFGLLDAHKMVELSKKWKRSPPQKVCTVSTPRSDKPIPPKSTLLLHLFVECKNVKYVEHTISKITLQAMRRGDIHIYLSSPSGTKSTLLTQRPRDDSRQGFNQWPFMTVHNWGENPNGNWTLEIHNDASYLGKALLKEWALSMFGTAEDPDAQFRTDFPDKPAGEAEPSNDLGDLEPPSGVRSAGVRDPIDSDTVLNSRSSVSMSSSAGPPPPRLGGAVRCSGLLFIVIPCLLLALCTSSLC</sequence>
<comment type="similarity">
    <text evidence="2">Belongs to the peptidase S8 family. Furin subfamily.</text>
</comment>
<dbReference type="FunFam" id="2.60.120.260:FF:000006">
    <property type="entry name" value="Proprotein convertase subtilisin/kexin type 5"/>
    <property type="match status" value="1"/>
</dbReference>
<dbReference type="Pfam" id="PF16470">
    <property type="entry name" value="S8_pro-domain"/>
    <property type="match status" value="1"/>
</dbReference>
<feature type="compositionally biased region" description="Basic and acidic residues" evidence="15">
    <location>
        <begin position="611"/>
        <end position="623"/>
    </location>
</feature>
<dbReference type="Proteomes" id="UP000694867">
    <property type="component" value="Unplaced"/>
</dbReference>
<evidence type="ECO:0000256" key="8">
    <source>
        <dbReference type="ARBA" id="ARBA00023145"/>
    </source>
</evidence>
<keyword evidence="18" id="KW-1185">Reference proteome</keyword>
<name>A0AAJ7L569_9ACAR</name>
<dbReference type="KEGG" id="goe:100902781"/>
<comment type="cofactor">
    <cofactor evidence="1">
        <name>Ca(2+)</name>
        <dbReference type="ChEBI" id="CHEBI:29108"/>
    </cofactor>
</comment>
<keyword evidence="10" id="KW-0325">Glycoprotein</keyword>
<organism evidence="18 19">
    <name type="scientific">Galendromus occidentalis</name>
    <name type="common">western predatory mite</name>
    <dbReference type="NCBI Taxonomy" id="34638"/>
    <lineage>
        <taxon>Eukaryota</taxon>
        <taxon>Metazoa</taxon>
        <taxon>Ecdysozoa</taxon>
        <taxon>Arthropoda</taxon>
        <taxon>Chelicerata</taxon>
        <taxon>Arachnida</taxon>
        <taxon>Acari</taxon>
        <taxon>Parasitiformes</taxon>
        <taxon>Mesostigmata</taxon>
        <taxon>Gamasina</taxon>
        <taxon>Phytoseioidea</taxon>
        <taxon>Phytoseiidae</taxon>
        <taxon>Typhlodrominae</taxon>
        <taxon>Galendromus</taxon>
    </lineage>
</organism>
<evidence type="ECO:0000256" key="11">
    <source>
        <dbReference type="ARBA" id="ARBA00035756"/>
    </source>
</evidence>
<dbReference type="PROSITE" id="PS00138">
    <property type="entry name" value="SUBTILASE_SER"/>
    <property type="match status" value="1"/>
</dbReference>
<dbReference type="PANTHER" id="PTHR42884:SF3">
    <property type="entry name" value="FURIN-LIKE PROTEASE 1, ISOFORMS 1_1-X_2"/>
    <property type="match status" value="1"/>
</dbReference>
<dbReference type="PROSITE" id="PS00136">
    <property type="entry name" value="SUBTILASE_ASP"/>
    <property type="match status" value="1"/>
</dbReference>
<keyword evidence="4" id="KW-0165">Cleavage on pair of basic residues</keyword>
<keyword evidence="7 14" id="KW-0720">Serine protease</keyword>
<protein>
    <recommendedName>
        <fullName evidence="12">furin</fullName>
        <ecNumber evidence="12">3.4.21.75</ecNumber>
    </recommendedName>
</protein>
<comment type="catalytic activity">
    <reaction evidence="11">
        <text>Release of mature proteins from their proproteins by cleavage of -Arg-Xaa-Yaa-Arg-|-Zaa- bonds, where Xaa can be any amino acid and Yaa is Arg or Lys. Releases albumin, complement component C3 and von Willebrand factor from their respective precursors.</text>
        <dbReference type="EC" id="3.4.21.75"/>
    </reaction>
</comment>
<feature type="chain" id="PRO_5042557855" description="furin" evidence="16">
    <location>
        <begin position="26"/>
        <end position="701"/>
    </location>
</feature>
<dbReference type="InterPro" id="IPR023828">
    <property type="entry name" value="Peptidase_S8_Ser-AS"/>
</dbReference>